<dbReference type="RefSeq" id="WP_212526924.1">
    <property type="nucleotide sequence ID" value="NZ_JAGSOG010000010.1"/>
</dbReference>
<dbReference type="EMBL" id="JAGSOG010000010">
    <property type="protein sequence ID" value="MBR7832395.1"/>
    <property type="molecule type" value="Genomic_DNA"/>
</dbReference>
<reference evidence="2" key="1">
    <citation type="submission" date="2021-04" db="EMBL/GenBank/DDBJ databases">
        <title>Genome based classification of Actinospica acidithermotolerans sp. nov., an actinobacterium isolated from an Indonesian hot spring.</title>
        <authorList>
            <person name="Kusuma A.B."/>
            <person name="Putra K.E."/>
            <person name="Nafisah S."/>
            <person name="Loh J."/>
            <person name="Nouioui I."/>
            <person name="Goodfellow M."/>
        </authorList>
    </citation>
    <scope>NUCLEOTIDE SEQUENCE</scope>
    <source>
        <strain evidence="2">CSCA 57</strain>
    </source>
</reference>
<proteinExistence type="predicted"/>
<protein>
    <submittedName>
        <fullName evidence="2">Alpha/beta hydrolase</fullName>
    </submittedName>
</protein>
<dbReference type="AlphaFoldDB" id="A0A941IKZ0"/>
<evidence type="ECO:0000313" key="3">
    <source>
        <dbReference type="Proteomes" id="UP000675781"/>
    </source>
</evidence>
<comment type="caution">
    <text evidence="2">The sequence shown here is derived from an EMBL/GenBank/DDBJ whole genome shotgun (WGS) entry which is preliminary data.</text>
</comment>
<evidence type="ECO:0000259" key="1">
    <source>
        <dbReference type="Pfam" id="PF00561"/>
    </source>
</evidence>
<feature type="domain" description="AB hydrolase-1" evidence="1">
    <location>
        <begin position="103"/>
        <end position="362"/>
    </location>
</feature>
<evidence type="ECO:0000313" key="2">
    <source>
        <dbReference type="EMBL" id="MBR7832395.1"/>
    </source>
</evidence>
<dbReference type="Proteomes" id="UP000675781">
    <property type="component" value="Unassembled WGS sequence"/>
</dbReference>
<accession>A0A941IKZ0</accession>
<keyword evidence="2" id="KW-0378">Hydrolase</keyword>
<dbReference type="InterPro" id="IPR000073">
    <property type="entry name" value="AB_hydrolase_1"/>
</dbReference>
<organism evidence="2 3">
    <name type="scientific">Actinospica durhamensis</name>
    <dbReference type="NCBI Taxonomy" id="1508375"/>
    <lineage>
        <taxon>Bacteria</taxon>
        <taxon>Bacillati</taxon>
        <taxon>Actinomycetota</taxon>
        <taxon>Actinomycetes</taxon>
        <taxon>Catenulisporales</taxon>
        <taxon>Actinospicaceae</taxon>
        <taxon>Actinospica</taxon>
    </lineage>
</organism>
<dbReference type="PANTHER" id="PTHR43433">
    <property type="entry name" value="HYDROLASE, ALPHA/BETA FOLD FAMILY PROTEIN"/>
    <property type="match status" value="1"/>
</dbReference>
<dbReference type="GO" id="GO:0016787">
    <property type="term" value="F:hydrolase activity"/>
    <property type="evidence" value="ECO:0007669"/>
    <property type="project" value="UniProtKB-KW"/>
</dbReference>
<name>A0A941IKZ0_9ACTN</name>
<dbReference type="SUPFAM" id="SSF53474">
    <property type="entry name" value="alpha/beta-Hydrolases"/>
    <property type="match status" value="1"/>
</dbReference>
<dbReference type="PANTHER" id="PTHR43433:SF5">
    <property type="entry name" value="AB HYDROLASE-1 DOMAIN-CONTAINING PROTEIN"/>
    <property type="match status" value="1"/>
</dbReference>
<dbReference type="InterPro" id="IPR029058">
    <property type="entry name" value="AB_hydrolase_fold"/>
</dbReference>
<sequence length="391" mass="41149">MAEASGKGRRAGLLGAAVGVVAAGVAVGFTVERLTIGRAVRRMAAIHDPGEPFGSLRGDPRTVTASDGVELYVEVDEPRGFAGGAVVGRAGAASDPDEAAGRPTLLFTHGFCLHQDCWHYQRAEFSATHRMVFWDQRGHGRSGRLPREENGRTKPVTVDQLGEDLYAVLQATCPEGPVILVGHSMGGMTMMALAAAHPELIGDRIVGAALISTSAGRFEDVAFGLPRPGAQLLHRATPGMLGLLARQAALVDRGRSLGGDLGLVLTRRYAYGSEVPESVVRFTLDMIESVPIDVIAEFYPAISHLDLGAAVPLFDRVPTLVLGGAGDLVLPVAHSEALAAAIPSAAYVVLPESGHAVILEHPDSVDEALRTLVDRVEARLDPSPSPRRAAQ</sequence>
<dbReference type="Gene3D" id="3.40.50.1820">
    <property type="entry name" value="alpha/beta hydrolase"/>
    <property type="match status" value="1"/>
</dbReference>
<dbReference type="InterPro" id="IPR050471">
    <property type="entry name" value="AB_hydrolase"/>
</dbReference>
<keyword evidence="3" id="KW-1185">Reference proteome</keyword>
<dbReference type="Pfam" id="PF00561">
    <property type="entry name" value="Abhydrolase_1"/>
    <property type="match status" value="1"/>
</dbReference>
<gene>
    <name evidence="2" type="ORF">KDL01_03950</name>
</gene>